<dbReference type="AlphaFoldDB" id="A0A0F9AJN0"/>
<dbReference type="Gene3D" id="3.20.20.100">
    <property type="entry name" value="NADP-dependent oxidoreductase domain"/>
    <property type="match status" value="1"/>
</dbReference>
<dbReference type="PRINTS" id="PR00069">
    <property type="entry name" value="ALDKETRDTASE"/>
</dbReference>
<feature type="domain" description="NADP-dependent oxidoreductase" evidence="1">
    <location>
        <begin position="21"/>
        <end position="204"/>
    </location>
</feature>
<comment type="caution">
    <text evidence="2">The sequence shown here is derived from an EMBL/GenBank/DDBJ whole genome shotgun (WGS) entry which is preliminary data.</text>
</comment>
<feature type="non-terminal residue" evidence="2">
    <location>
        <position position="237"/>
    </location>
</feature>
<dbReference type="Pfam" id="PF00248">
    <property type="entry name" value="Aldo_ket_red"/>
    <property type="match status" value="1"/>
</dbReference>
<gene>
    <name evidence="2" type="ORF">LCGC14_2642070</name>
</gene>
<name>A0A0F9AJN0_9ZZZZ</name>
<dbReference type="SUPFAM" id="SSF51430">
    <property type="entry name" value="NAD(P)-linked oxidoreductase"/>
    <property type="match status" value="1"/>
</dbReference>
<organism evidence="2">
    <name type="scientific">marine sediment metagenome</name>
    <dbReference type="NCBI Taxonomy" id="412755"/>
    <lineage>
        <taxon>unclassified sequences</taxon>
        <taxon>metagenomes</taxon>
        <taxon>ecological metagenomes</taxon>
    </lineage>
</organism>
<proteinExistence type="predicted"/>
<reference evidence="2" key="1">
    <citation type="journal article" date="2015" name="Nature">
        <title>Complex archaea that bridge the gap between prokaryotes and eukaryotes.</title>
        <authorList>
            <person name="Spang A."/>
            <person name="Saw J.H."/>
            <person name="Jorgensen S.L."/>
            <person name="Zaremba-Niedzwiedzka K."/>
            <person name="Martijn J."/>
            <person name="Lind A.E."/>
            <person name="van Eijk R."/>
            <person name="Schleper C."/>
            <person name="Guy L."/>
            <person name="Ettema T.J."/>
        </authorList>
    </citation>
    <scope>NUCLEOTIDE SEQUENCE</scope>
</reference>
<dbReference type="InterPro" id="IPR036812">
    <property type="entry name" value="NAD(P)_OxRdtase_dom_sf"/>
</dbReference>
<protein>
    <recommendedName>
        <fullName evidence="1">NADP-dependent oxidoreductase domain-containing protein</fullName>
    </recommendedName>
</protein>
<dbReference type="PANTHER" id="PTHR42686">
    <property type="entry name" value="GH17980P-RELATED"/>
    <property type="match status" value="1"/>
</dbReference>
<evidence type="ECO:0000313" key="2">
    <source>
        <dbReference type="EMBL" id="KKK98505.1"/>
    </source>
</evidence>
<sequence>MEFITLGRTGLNVSVMGIGCGGPSRIGQRTGKSEQESIAIVKHALDSGINFIDTAEVYRTEKIVGAAIKDFNRGDLVISTKKSTWGTIKSEDVTRSLERSLSHLSTDYIDIYHLHGVLLQDYEYLITDIVPILQDMQDQGKIRFLGITERFNPDPQHQMLQRALKDDFWDVMMVGFNILNQSARDLILKQTIKKNIGMLVMFAVRLALSRPQRLKECIDKLIETKQINASDIDKSDP</sequence>
<dbReference type="InterPro" id="IPR020471">
    <property type="entry name" value="AKR"/>
</dbReference>
<dbReference type="GO" id="GO:0005829">
    <property type="term" value="C:cytosol"/>
    <property type="evidence" value="ECO:0007669"/>
    <property type="project" value="TreeGrafter"/>
</dbReference>
<accession>A0A0F9AJN0</accession>
<dbReference type="PANTHER" id="PTHR42686:SF1">
    <property type="entry name" value="GH17980P-RELATED"/>
    <property type="match status" value="1"/>
</dbReference>
<evidence type="ECO:0000259" key="1">
    <source>
        <dbReference type="Pfam" id="PF00248"/>
    </source>
</evidence>
<dbReference type="EMBL" id="LAZR01045588">
    <property type="protein sequence ID" value="KKK98505.1"/>
    <property type="molecule type" value="Genomic_DNA"/>
</dbReference>
<dbReference type="InterPro" id="IPR023210">
    <property type="entry name" value="NADP_OxRdtase_dom"/>
</dbReference>
<dbReference type="GO" id="GO:0016491">
    <property type="term" value="F:oxidoreductase activity"/>
    <property type="evidence" value="ECO:0007669"/>
    <property type="project" value="InterPro"/>
</dbReference>